<evidence type="ECO:0000313" key="3">
    <source>
        <dbReference type="EMBL" id="EXC52722.1"/>
    </source>
</evidence>
<name>A0A009SG56_ACIBA</name>
<dbReference type="Proteomes" id="UP000020735">
    <property type="component" value="Unassembled WGS sequence"/>
</dbReference>
<accession>A0A009SG56</accession>
<dbReference type="GO" id="GO:0004806">
    <property type="term" value="F:triacylglycerol lipase activity"/>
    <property type="evidence" value="ECO:0007669"/>
    <property type="project" value="UniProtKB-EC"/>
</dbReference>
<feature type="domain" description="AB hydrolase-1" evidence="2">
    <location>
        <begin position="43"/>
        <end position="293"/>
    </location>
</feature>
<gene>
    <name evidence="3" type="primary">lip</name>
    <name evidence="3" type="ORF">J529_0957</name>
</gene>
<dbReference type="Pfam" id="PF00561">
    <property type="entry name" value="Abhydrolase_1"/>
    <property type="match status" value="1"/>
</dbReference>
<dbReference type="SUPFAM" id="SSF53474">
    <property type="entry name" value="alpha/beta-Hydrolases"/>
    <property type="match status" value="1"/>
</dbReference>
<sequence length="324" mass="34927">MKRNLIFFCAAILSGLSVSATHATNAEQVKSSFVYSTYAQTKYPLVFNHGMAGFNRVGTDTLGLDYWYQILPDLARNGGNVWATRVSPFNSTEVRGEQLAQQVEEIIAITGKPKVNLIGHSHGGPTIRYVAGIMPEKVASLTTIGAPHKGSPMADVILNVEGTPLSGLATLVNWFSAAITWAGGLDPNSYPHDSLAGAHSLSTQGSAQFNSQFPMGVPTTSCGEGAYQEKGIYMYSFSGNKALTNPLDPFDMALTGSSLVIDPFGDNDGLVSRCSAKFGKTIRDDYNWNHLDEVNQVMGIRSIFAADPVSVYRQHANRLKLQGL</sequence>
<keyword evidence="3" id="KW-0378">Hydrolase</keyword>
<feature type="chain" id="PRO_5001450958" evidence="1">
    <location>
        <begin position="24"/>
        <end position="324"/>
    </location>
</feature>
<dbReference type="PANTHER" id="PTHR11440">
    <property type="entry name" value="LECITHIN-CHOLESTEROL ACYLTRANSFERASE-RELATED"/>
    <property type="match status" value="1"/>
</dbReference>
<organism evidence="3 4">
    <name type="scientific">Acinetobacter baumannii 99063</name>
    <dbReference type="NCBI Taxonomy" id="1310630"/>
    <lineage>
        <taxon>Bacteria</taxon>
        <taxon>Pseudomonadati</taxon>
        <taxon>Pseudomonadota</taxon>
        <taxon>Gammaproteobacteria</taxon>
        <taxon>Moraxellales</taxon>
        <taxon>Moraxellaceae</taxon>
        <taxon>Acinetobacter</taxon>
        <taxon>Acinetobacter calcoaceticus/baumannii complex</taxon>
    </lineage>
</organism>
<reference evidence="3 4" key="1">
    <citation type="submission" date="2014-02" db="EMBL/GenBank/DDBJ databases">
        <title>Comparative genomics and transcriptomics to identify genetic mechanisms underlying the emergence of carbapenem resistant Acinetobacter baumannii (CRAb).</title>
        <authorList>
            <person name="Harris A.D."/>
            <person name="Johnson K.J."/>
            <person name="George J."/>
            <person name="Shefchek K."/>
            <person name="Daugherty S.C."/>
            <person name="Parankush S."/>
            <person name="Sadzewicz L."/>
            <person name="Tallon L."/>
            <person name="Sengamalay N."/>
            <person name="Hazen T.H."/>
            <person name="Rasko D.A."/>
        </authorList>
    </citation>
    <scope>NUCLEOTIDE SEQUENCE [LARGE SCALE GENOMIC DNA]</scope>
    <source>
        <strain evidence="3 4">99063</strain>
    </source>
</reference>
<evidence type="ECO:0000256" key="1">
    <source>
        <dbReference type="SAM" id="SignalP"/>
    </source>
</evidence>
<protein>
    <submittedName>
        <fullName evidence="3">Lactonizing lipase</fullName>
        <ecNumber evidence="3">3.1.1.3</ecNumber>
    </submittedName>
</protein>
<dbReference type="EC" id="3.1.1.3" evidence="3"/>
<proteinExistence type="predicted"/>
<feature type="signal peptide" evidence="1">
    <location>
        <begin position="1"/>
        <end position="23"/>
    </location>
</feature>
<dbReference type="EMBL" id="JEXJ01000010">
    <property type="protein sequence ID" value="EXC52722.1"/>
    <property type="molecule type" value="Genomic_DNA"/>
</dbReference>
<dbReference type="InterPro" id="IPR029058">
    <property type="entry name" value="AB_hydrolase_fold"/>
</dbReference>
<keyword evidence="1" id="KW-0732">Signal</keyword>
<evidence type="ECO:0000259" key="2">
    <source>
        <dbReference type="Pfam" id="PF00561"/>
    </source>
</evidence>
<dbReference type="AlphaFoldDB" id="A0A009SG56"/>
<dbReference type="PATRIC" id="fig|1310630.3.peg.938"/>
<dbReference type="Gene3D" id="3.40.50.1820">
    <property type="entry name" value="alpha/beta hydrolase"/>
    <property type="match status" value="1"/>
</dbReference>
<dbReference type="InterPro" id="IPR000073">
    <property type="entry name" value="AB_hydrolase_1"/>
</dbReference>
<comment type="caution">
    <text evidence="3">The sequence shown here is derived from an EMBL/GenBank/DDBJ whole genome shotgun (WGS) entry which is preliminary data.</text>
</comment>
<evidence type="ECO:0000313" key="4">
    <source>
        <dbReference type="Proteomes" id="UP000020735"/>
    </source>
</evidence>